<dbReference type="AlphaFoldDB" id="A0A810Q5U7"/>
<dbReference type="KEGG" id="vcop:MM50RIKEN_13950"/>
<gene>
    <name evidence="2" type="ORF">MM50RIKEN_13950</name>
</gene>
<proteinExistence type="predicted"/>
<organism evidence="2 3">
    <name type="scientific">Vescimonas coprocola</name>
    <dbReference type="NCBI Taxonomy" id="2714355"/>
    <lineage>
        <taxon>Bacteria</taxon>
        <taxon>Bacillati</taxon>
        <taxon>Bacillota</taxon>
        <taxon>Clostridia</taxon>
        <taxon>Eubacteriales</taxon>
        <taxon>Oscillospiraceae</taxon>
        <taxon>Vescimonas</taxon>
    </lineage>
</organism>
<evidence type="ECO:0000313" key="3">
    <source>
        <dbReference type="Proteomes" id="UP000681035"/>
    </source>
</evidence>
<reference evidence="2" key="1">
    <citation type="submission" date="2020-09" db="EMBL/GenBank/DDBJ databases">
        <title>New species isolated from human feces.</title>
        <authorList>
            <person name="Kitahara M."/>
            <person name="Shigeno Y."/>
            <person name="Shime M."/>
            <person name="Matsumoto Y."/>
            <person name="Nakamura S."/>
            <person name="Motooka D."/>
            <person name="Fukuoka S."/>
            <person name="Nishikawa H."/>
            <person name="Benno Y."/>
        </authorList>
    </citation>
    <scope>NUCLEOTIDE SEQUENCE</scope>
    <source>
        <strain evidence="2">MM50</strain>
    </source>
</reference>
<keyword evidence="3" id="KW-1185">Reference proteome</keyword>
<protein>
    <recommendedName>
        <fullName evidence="1">DUF3846 domain-containing protein</fullName>
    </recommendedName>
</protein>
<dbReference type="EMBL" id="AP023418">
    <property type="protein sequence ID" value="BCK81632.1"/>
    <property type="molecule type" value="Genomic_DNA"/>
</dbReference>
<dbReference type="Proteomes" id="UP000681035">
    <property type="component" value="Chromosome"/>
</dbReference>
<evidence type="ECO:0000313" key="2">
    <source>
        <dbReference type="EMBL" id="BCK81632.1"/>
    </source>
</evidence>
<dbReference type="Pfam" id="PF12957">
    <property type="entry name" value="DUF3846"/>
    <property type="match status" value="1"/>
</dbReference>
<accession>A0A810Q5U7</accession>
<name>A0A810Q5U7_9FIRM</name>
<evidence type="ECO:0000259" key="1">
    <source>
        <dbReference type="Pfam" id="PF12957"/>
    </source>
</evidence>
<sequence length="131" mass="14781">MNEKIKVILLEPGKLARAAEINASLAGMQKTVGGLIEPYYPFEEQVCIVCNEESKINGMRPNRSVKNDDGAMVDFIFGPAFICDCRGENLDSLSDEQIDRYGKMFRYPEHLARVNGTLLGIPYRPQPEQER</sequence>
<dbReference type="RefSeq" id="WP_213540390.1">
    <property type="nucleotide sequence ID" value="NZ_AP023418.1"/>
</dbReference>
<dbReference type="InterPro" id="IPR024559">
    <property type="entry name" value="DUF3846"/>
</dbReference>
<feature type="domain" description="DUF3846" evidence="1">
    <location>
        <begin position="5"/>
        <end position="105"/>
    </location>
</feature>